<name>A0A165DI57_EXIGL</name>
<evidence type="ECO:0000313" key="2">
    <source>
        <dbReference type="Proteomes" id="UP000077266"/>
    </source>
</evidence>
<proteinExistence type="predicted"/>
<dbReference type="EMBL" id="KV426218">
    <property type="protein sequence ID" value="KZV84588.1"/>
    <property type="molecule type" value="Genomic_DNA"/>
</dbReference>
<sequence>MPKPRTIAPQRTQGAVLVLVELPRMHVCAATGLGPVSIWARIRLPCRTHRRRTQGLPVLILVELCNNRTRYGSSPSRVSLGSC</sequence>
<organism evidence="1 2">
    <name type="scientific">Exidia glandulosa HHB12029</name>
    <dbReference type="NCBI Taxonomy" id="1314781"/>
    <lineage>
        <taxon>Eukaryota</taxon>
        <taxon>Fungi</taxon>
        <taxon>Dikarya</taxon>
        <taxon>Basidiomycota</taxon>
        <taxon>Agaricomycotina</taxon>
        <taxon>Agaricomycetes</taxon>
        <taxon>Auriculariales</taxon>
        <taxon>Exidiaceae</taxon>
        <taxon>Exidia</taxon>
    </lineage>
</organism>
<reference evidence="1 2" key="1">
    <citation type="journal article" date="2016" name="Mol. Biol. Evol.">
        <title>Comparative Genomics of Early-Diverging Mushroom-Forming Fungi Provides Insights into the Origins of Lignocellulose Decay Capabilities.</title>
        <authorList>
            <person name="Nagy L.G."/>
            <person name="Riley R."/>
            <person name="Tritt A."/>
            <person name="Adam C."/>
            <person name="Daum C."/>
            <person name="Floudas D."/>
            <person name="Sun H."/>
            <person name="Yadav J.S."/>
            <person name="Pangilinan J."/>
            <person name="Larsson K.H."/>
            <person name="Matsuura K."/>
            <person name="Barry K."/>
            <person name="Labutti K."/>
            <person name="Kuo R."/>
            <person name="Ohm R.A."/>
            <person name="Bhattacharya S.S."/>
            <person name="Shirouzu T."/>
            <person name="Yoshinaga Y."/>
            <person name="Martin F.M."/>
            <person name="Grigoriev I.V."/>
            <person name="Hibbett D.S."/>
        </authorList>
    </citation>
    <scope>NUCLEOTIDE SEQUENCE [LARGE SCALE GENOMIC DNA]</scope>
    <source>
        <strain evidence="1 2">HHB12029</strain>
    </source>
</reference>
<dbReference type="Proteomes" id="UP000077266">
    <property type="component" value="Unassembled WGS sequence"/>
</dbReference>
<protein>
    <submittedName>
        <fullName evidence="1">Uncharacterized protein</fullName>
    </submittedName>
</protein>
<gene>
    <name evidence="1" type="ORF">EXIGLDRAFT_283015</name>
</gene>
<accession>A0A165DI57</accession>
<keyword evidence="2" id="KW-1185">Reference proteome</keyword>
<dbReference type="AlphaFoldDB" id="A0A165DI57"/>
<dbReference type="InParanoid" id="A0A165DI57"/>
<evidence type="ECO:0000313" key="1">
    <source>
        <dbReference type="EMBL" id="KZV84588.1"/>
    </source>
</evidence>